<evidence type="ECO:0000256" key="12">
    <source>
        <dbReference type="SAM" id="Phobius"/>
    </source>
</evidence>
<gene>
    <name evidence="13" type="ORF">FHX50_000435</name>
</gene>
<comment type="subcellular location">
    <subcellularLocation>
        <location evidence="1">Cell membrane</location>
        <topology evidence="1">Multi-pass membrane protein</topology>
    </subcellularLocation>
</comment>
<dbReference type="PANTHER" id="PTHR43141:SF5">
    <property type="entry name" value="CYTOCHROME BD-I UBIQUINOL OXIDASE SUBUNIT 2"/>
    <property type="match status" value="1"/>
</dbReference>
<dbReference type="GO" id="GO:0009055">
    <property type="term" value="F:electron transfer activity"/>
    <property type="evidence" value="ECO:0007669"/>
    <property type="project" value="TreeGrafter"/>
</dbReference>
<sequence>MDATFLQILWFALIAVLFLGYFVLEGFDFGVGMNVFPLGKGDERRKKQILRTIGPVWDGNEVWLLVGGGAMFAAFPEWYATLFSGAYLALFVILLALIVRVCAFKYRDKVDSPTWKKAWDWMHFIGGFGPALLWGVAFANIVRGFEMEANAGGNSVITTTLLGLLNPFGILGGLTFVLLFWLHGTLYLALRTTGDLREDANRLAGRIAIPTIVVAAVFVVWAQIAYSHTWWTWIPLVIAALALIAVVPLNRARREGAAFGATSLAIAMATIQLFGGLFPYVLPAVNDDALSLTVTNASSTEYTLTVMTIATVVLLPIVLAYQAWSYWVFRHRVTGEDTPAPGSGIVGRVRDEYRAAFDTDDHRTETAR</sequence>
<evidence type="ECO:0000256" key="6">
    <source>
        <dbReference type="ARBA" id="ARBA00022692"/>
    </source>
</evidence>
<keyword evidence="14" id="KW-1185">Reference proteome</keyword>
<organism evidence="13 14">
    <name type="scientific">Helcobacillus massiliensis</name>
    <dbReference type="NCBI Taxonomy" id="521392"/>
    <lineage>
        <taxon>Bacteria</taxon>
        <taxon>Bacillati</taxon>
        <taxon>Actinomycetota</taxon>
        <taxon>Actinomycetes</taxon>
        <taxon>Micrococcales</taxon>
        <taxon>Dermabacteraceae</taxon>
        <taxon>Helcobacillus</taxon>
    </lineage>
</organism>
<keyword evidence="4" id="KW-1003">Cell membrane</keyword>
<evidence type="ECO:0000256" key="8">
    <source>
        <dbReference type="ARBA" id="ARBA00022982"/>
    </source>
</evidence>
<dbReference type="GO" id="GO:0005886">
    <property type="term" value="C:plasma membrane"/>
    <property type="evidence" value="ECO:0007669"/>
    <property type="project" value="UniProtKB-SubCell"/>
</dbReference>
<comment type="caution">
    <text evidence="13">The sequence shown here is derived from an EMBL/GenBank/DDBJ whole genome shotgun (WGS) entry which is preliminary data.</text>
</comment>
<evidence type="ECO:0000256" key="10">
    <source>
        <dbReference type="ARBA" id="ARBA00023004"/>
    </source>
</evidence>
<feature type="transmembrane region" description="Helical" evidence="12">
    <location>
        <begin position="203"/>
        <end position="224"/>
    </location>
</feature>
<dbReference type="GO" id="GO:0019646">
    <property type="term" value="P:aerobic electron transport chain"/>
    <property type="evidence" value="ECO:0007669"/>
    <property type="project" value="TreeGrafter"/>
</dbReference>
<dbReference type="Proteomes" id="UP000568050">
    <property type="component" value="Unassembled WGS sequence"/>
</dbReference>
<dbReference type="PIRSF" id="PIRSF000267">
    <property type="entry name" value="Cyt_oxidse_sub2"/>
    <property type="match status" value="1"/>
</dbReference>
<evidence type="ECO:0000256" key="4">
    <source>
        <dbReference type="ARBA" id="ARBA00022475"/>
    </source>
</evidence>
<keyword evidence="6 12" id="KW-0812">Transmembrane</keyword>
<dbReference type="Pfam" id="PF02322">
    <property type="entry name" value="Cyt_bd_oxida_II"/>
    <property type="match status" value="1"/>
</dbReference>
<dbReference type="InterPro" id="IPR003317">
    <property type="entry name" value="Cyt-d_oxidase_su2"/>
</dbReference>
<evidence type="ECO:0000313" key="13">
    <source>
        <dbReference type="EMBL" id="MBB3022187.1"/>
    </source>
</evidence>
<keyword evidence="5" id="KW-0349">Heme</keyword>
<evidence type="ECO:0000256" key="7">
    <source>
        <dbReference type="ARBA" id="ARBA00022723"/>
    </source>
</evidence>
<keyword evidence="11 12" id="KW-0472">Membrane</keyword>
<feature type="transmembrane region" description="Helical" evidence="12">
    <location>
        <begin position="302"/>
        <end position="324"/>
    </location>
</feature>
<feature type="transmembrane region" description="Helical" evidence="12">
    <location>
        <begin position="161"/>
        <end position="182"/>
    </location>
</feature>
<evidence type="ECO:0000256" key="3">
    <source>
        <dbReference type="ARBA" id="ARBA00022448"/>
    </source>
</evidence>
<evidence type="ECO:0000256" key="1">
    <source>
        <dbReference type="ARBA" id="ARBA00004651"/>
    </source>
</evidence>
<feature type="transmembrane region" description="Helical" evidence="12">
    <location>
        <begin position="230"/>
        <end position="249"/>
    </location>
</feature>
<dbReference type="GO" id="GO:0070069">
    <property type="term" value="C:cytochrome complex"/>
    <property type="evidence" value="ECO:0007669"/>
    <property type="project" value="TreeGrafter"/>
</dbReference>
<dbReference type="GO" id="GO:0046872">
    <property type="term" value="F:metal ion binding"/>
    <property type="evidence" value="ECO:0007669"/>
    <property type="project" value="UniProtKB-KW"/>
</dbReference>
<dbReference type="PANTHER" id="PTHR43141">
    <property type="entry name" value="CYTOCHROME BD2 SUBUNIT II"/>
    <property type="match status" value="1"/>
</dbReference>
<name>A0A839QXR1_9MICO</name>
<dbReference type="EMBL" id="JACHWP010000001">
    <property type="protein sequence ID" value="MBB3022187.1"/>
    <property type="molecule type" value="Genomic_DNA"/>
</dbReference>
<keyword evidence="13" id="KW-0560">Oxidoreductase</keyword>
<evidence type="ECO:0000256" key="9">
    <source>
        <dbReference type="ARBA" id="ARBA00022989"/>
    </source>
</evidence>
<feature type="transmembrane region" description="Helical" evidence="12">
    <location>
        <begin position="118"/>
        <end position="141"/>
    </location>
</feature>
<feature type="transmembrane region" description="Helical" evidence="12">
    <location>
        <begin position="86"/>
        <end position="106"/>
    </location>
</feature>
<dbReference type="EC" id="1.10.3.-" evidence="13"/>
<keyword evidence="9 12" id="KW-1133">Transmembrane helix</keyword>
<evidence type="ECO:0000313" key="14">
    <source>
        <dbReference type="Proteomes" id="UP000568050"/>
    </source>
</evidence>
<feature type="transmembrane region" description="Helical" evidence="12">
    <location>
        <begin position="6"/>
        <end position="24"/>
    </location>
</feature>
<keyword evidence="10" id="KW-0408">Iron</keyword>
<keyword evidence="7" id="KW-0479">Metal-binding</keyword>
<keyword evidence="3" id="KW-0813">Transport</keyword>
<comment type="similarity">
    <text evidence="2">Belongs to the cytochrome ubiquinol oxidase subunit 2 family.</text>
</comment>
<reference evidence="13 14" key="1">
    <citation type="submission" date="2020-08" db="EMBL/GenBank/DDBJ databases">
        <title>Sequencing the genomes of 1000 actinobacteria strains.</title>
        <authorList>
            <person name="Klenk H.-P."/>
        </authorList>
    </citation>
    <scope>NUCLEOTIDE SEQUENCE [LARGE SCALE GENOMIC DNA]</scope>
    <source>
        <strain evidence="13 14">DSM 23040</strain>
    </source>
</reference>
<dbReference type="RefSeq" id="WP_183374045.1">
    <property type="nucleotide sequence ID" value="NZ_CBCSFZ010000008.1"/>
</dbReference>
<evidence type="ECO:0000256" key="5">
    <source>
        <dbReference type="ARBA" id="ARBA00022617"/>
    </source>
</evidence>
<proteinExistence type="inferred from homology"/>
<evidence type="ECO:0000256" key="2">
    <source>
        <dbReference type="ARBA" id="ARBA00007543"/>
    </source>
</evidence>
<evidence type="ECO:0000256" key="11">
    <source>
        <dbReference type="ARBA" id="ARBA00023136"/>
    </source>
</evidence>
<feature type="transmembrane region" description="Helical" evidence="12">
    <location>
        <begin position="261"/>
        <end position="282"/>
    </location>
</feature>
<dbReference type="GO" id="GO:0016682">
    <property type="term" value="F:oxidoreductase activity, acting on diphenols and related substances as donors, oxygen as acceptor"/>
    <property type="evidence" value="ECO:0007669"/>
    <property type="project" value="TreeGrafter"/>
</dbReference>
<dbReference type="AlphaFoldDB" id="A0A839QXR1"/>
<dbReference type="NCBIfam" id="TIGR00203">
    <property type="entry name" value="cydB"/>
    <property type="match status" value="1"/>
</dbReference>
<keyword evidence="8" id="KW-0249">Electron transport</keyword>
<accession>A0A839QXR1</accession>
<protein>
    <submittedName>
        <fullName evidence="13">Cytochrome d ubiquinol oxidase subunit II</fullName>
        <ecNumber evidence="13">1.10.3.-</ecNumber>
    </submittedName>
</protein>